<keyword evidence="1" id="KW-1133">Transmembrane helix</keyword>
<accession>A0AAF1BII7</accession>
<evidence type="ECO:0000256" key="1">
    <source>
        <dbReference type="SAM" id="Phobius"/>
    </source>
</evidence>
<dbReference type="GeneID" id="87809068"/>
<sequence>MPASEKAIALALHDRQYFSDEPSSYRPARLSRRDRLHGFWWLWGGSASLAFISAMLACMAGVHKENAEGYERMVGMALWLTCPVALGPICFVVSTGFTCAFRRQFFRLARPRHLVPLLATCATYALCIWFITYAEDWSFGLNKRDHLSFLYVILWAAFYASQLWYNASFATPLKSLFGRGYETVGMIDLDKV</sequence>
<keyword evidence="1" id="KW-0812">Transmembrane</keyword>
<feature type="transmembrane region" description="Helical" evidence="1">
    <location>
        <begin position="113"/>
        <end position="134"/>
    </location>
</feature>
<organism evidence="2 3">
    <name type="scientific">Vanrija pseudolonga</name>
    <dbReference type="NCBI Taxonomy" id="143232"/>
    <lineage>
        <taxon>Eukaryota</taxon>
        <taxon>Fungi</taxon>
        <taxon>Dikarya</taxon>
        <taxon>Basidiomycota</taxon>
        <taxon>Agaricomycotina</taxon>
        <taxon>Tremellomycetes</taxon>
        <taxon>Trichosporonales</taxon>
        <taxon>Trichosporonaceae</taxon>
        <taxon>Vanrija</taxon>
    </lineage>
</organism>
<protein>
    <submittedName>
        <fullName evidence="2">Uncharacterized protein</fullName>
    </submittedName>
</protein>
<keyword evidence="1" id="KW-0472">Membrane</keyword>
<dbReference type="RefSeq" id="XP_062628378.1">
    <property type="nucleotide sequence ID" value="XM_062772394.1"/>
</dbReference>
<gene>
    <name evidence="2" type="ORF">LOC62_04G005840</name>
</gene>
<evidence type="ECO:0000313" key="3">
    <source>
        <dbReference type="Proteomes" id="UP000827549"/>
    </source>
</evidence>
<feature type="transmembrane region" description="Helical" evidence="1">
    <location>
        <begin position="39"/>
        <end position="62"/>
    </location>
</feature>
<dbReference type="EMBL" id="CP086717">
    <property type="protein sequence ID" value="WOO82346.1"/>
    <property type="molecule type" value="Genomic_DNA"/>
</dbReference>
<evidence type="ECO:0000313" key="2">
    <source>
        <dbReference type="EMBL" id="WOO82346.1"/>
    </source>
</evidence>
<name>A0AAF1BII7_9TREE</name>
<feature type="transmembrane region" description="Helical" evidence="1">
    <location>
        <begin position="74"/>
        <end position="101"/>
    </location>
</feature>
<proteinExistence type="predicted"/>
<reference evidence="2" key="1">
    <citation type="submission" date="2023-10" db="EMBL/GenBank/DDBJ databases">
        <authorList>
            <person name="Noh H."/>
        </authorList>
    </citation>
    <scope>NUCLEOTIDE SEQUENCE</scope>
    <source>
        <strain evidence="2">DUCC4014</strain>
    </source>
</reference>
<keyword evidence="3" id="KW-1185">Reference proteome</keyword>
<dbReference type="AlphaFoldDB" id="A0AAF1BII7"/>
<feature type="transmembrane region" description="Helical" evidence="1">
    <location>
        <begin position="146"/>
        <end position="165"/>
    </location>
</feature>
<dbReference type="Proteomes" id="UP000827549">
    <property type="component" value="Chromosome 4"/>
</dbReference>